<gene>
    <name evidence="2" type="ORF">ACH4GP_16200</name>
</gene>
<proteinExistence type="predicted"/>
<dbReference type="GeneID" id="97376856"/>
<protein>
    <submittedName>
        <fullName evidence="2">Uncharacterized protein</fullName>
    </submittedName>
</protein>
<feature type="region of interest" description="Disordered" evidence="1">
    <location>
        <begin position="55"/>
        <end position="75"/>
    </location>
</feature>
<keyword evidence="3" id="KW-1185">Reference proteome</keyword>
<evidence type="ECO:0000313" key="3">
    <source>
        <dbReference type="Proteomes" id="UP001610990"/>
    </source>
</evidence>
<name>A0ABW7RFG4_9ACTN</name>
<organism evidence="2 3">
    <name type="scientific">Streptomyces celluloflavus</name>
    <dbReference type="NCBI Taxonomy" id="58344"/>
    <lineage>
        <taxon>Bacteria</taxon>
        <taxon>Bacillati</taxon>
        <taxon>Actinomycetota</taxon>
        <taxon>Actinomycetes</taxon>
        <taxon>Kitasatosporales</taxon>
        <taxon>Streptomycetaceae</taxon>
        <taxon>Streptomyces</taxon>
    </lineage>
</organism>
<dbReference type="Proteomes" id="UP001610990">
    <property type="component" value="Unassembled WGS sequence"/>
</dbReference>
<reference evidence="2 3" key="1">
    <citation type="submission" date="2024-10" db="EMBL/GenBank/DDBJ databases">
        <title>The Natural Products Discovery Center: Release of the First 8490 Sequenced Strains for Exploring Actinobacteria Biosynthetic Diversity.</title>
        <authorList>
            <person name="Kalkreuter E."/>
            <person name="Kautsar S.A."/>
            <person name="Yang D."/>
            <person name="Bader C.D."/>
            <person name="Teijaro C.N."/>
            <person name="Fluegel L."/>
            <person name="Davis C.M."/>
            <person name="Simpson J.R."/>
            <person name="Lauterbach L."/>
            <person name="Steele A.D."/>
            <person name="Gui C."/>
            <person name="Meng S."/>
            <person name="Li G."/>
            <person name="Viehrig K."/>
            <person name="Ye F."/>
            <person name="Su P."/>
            <person name="Kiefer A.F."/>
            <person name="Nichols A."/>
            <person name="Cepeda A.J."/>
            <person name="Yan W."/>
            <person name="Fan B."/>
            <person name="Jiang Y."/>
            <person name="Adhikari A."/>
            <person name="Zheng C.-J."/>
            <person name="Schuster L."/>
            <person name="Cowan T.M."/>
            <person name="Smanski M.J."/>
            <person name="Chevrette M.G."/>
            <person name="De Carvalho L.P.S."/>
            <person name="Shen B."/>
        </authorList>
    </citation>
    <scope>NUCLEOTIDE SEQUENCE [LARGE SCALE GENOMIC DNA]</scope>
    <source>
        <strain evidence="2 3">NPDC018013</strain>
    </source>
</reference>
<dbReference type="EMBL" id="JBIRGH010000008">
    <property type="protein sequence ID" value="MFH8585933.1"/>
    <property type="molecule type" value="Genomic_DNA"/>
</dbReference>
<dbReference type="RefSeq" id="WP_052859728.1">
    <property type="nucleotide sequence ID" value="NZ_CP108413.1"/>
</dbReference>
<accession>A0ABW7RFG4</accession>
<comment type="caution">
    <text evidence="2">The sequence shown here is derived from an EMBL/GenBank/DDBJ whole genome shotgun (WGS) entry which is preliminary data.</text>
</comment>
<sequence>MGDRGGKDNLFVTMQSYMPPTQLAFSVNTPCFLPPGTKQEQVSAPAPDAIAVVPEDPRRAPAEPTGAAYPDSPFG</sequence>
<evidence type="ECO:0000256" key="1">
    <source>
        <dbReference type="SAM" id="MobiDB-lite"/>
    </source>
</evidence>
<evidence type="ECO:0000313" key="2">
    <source>
        <dbReference type="EMBL" id="MFH8585933.1"/>
    </source>
</evidence>